<evidence type="ECO:0000259" key="2">
    <source>
        <dbReference type="Pfam" id="PF07632"/>
    </source>
</evidence>
<dbReference type="InterPro" id="IPR036452">
    <property type="entry name" value="Ribo_hydro-like"/>
</dbReference>
<feature type="domain" description="Cellulose-binding Sde182 nucleoside hydrolase-like" evidence="2">
    <location>
        <begin position="30"/>
        <end position="301"/>
    </location>
</feature>
<dbReference type="InterPro" id="IPR011483">
    <property type="entry name" value="Sde182_NH-like"/>
</dbReference>
<organism evidence="4 5">
    <name type="scientific">Allorhodopirellula solitaria</name>
    <dbReference type="NCBI Taxonomy" id="2527987"/>
    <lineage>
        <taxon>Bacteria</taxon>
        <taxon>Pseudomonadati</taxon>
        <taxon>Planctomycetota</taxon>
        <taxon>Planctomycetia</taxon>
        <taxon>Pirellulales</taxon>
        <taxon>Pirellulaceae</taxon>
        <taxon>Allorhodopirellula</taxon>
    </lineage>
</organism>
<dbReference type="SUPFAM" id="SSF53590">
    <property type="entry name" value="Nucleoside hydrolase"/>
    <property type="match status" value="1"/>
</dbReference>
<feature type="chain" id="PRO_5022836859" description="Secreted protein containing DUF1593" evidence="1">
    <location>
        <begin position="25"/>
        <end position="462"/>
    </location>
</feature>
<dbReference type="Proteomes" id="UP000318053">
    <property type="component" value="Unassembled WGS sequence"/>
</dbReference>
<evidence type="ECO:0000313" key="5">
    <source>
        <dbReference type="Proteomes" id="UP000318053"/>
    </source>
</evidence>
<dbReference type="EMBL" id="SJPK01000004">
    <property type="protein sequence ID" value="TWT67558.1"/>
    <property type="molecule type" value="Genomic_DNA"/>
</dbReference>
<name>A0A5C5XXZ9_9BACT</name>
<protein>
    <recommendedName>
        <fullName evidence="6">Secreted protein containing DUF1593</fullName>
    </recommendedName>
</protein>
<dbReference type="InterPro" id="IPR048527">
    <property type="entry name" value="Sde182_C"/>
</dbReference>
<dbReference type="InterPro" id="IPR013783">
    <property type="entry name" value="Ig-like_fold"/>
</dbReference>
<keyword evidence="5" id="KW-1185">Reference proteome</keyword>
<evidence type="ECO:0000259" key="3">
    <source>
        <dbReference type="Pfam" id="PF21027"/>
    </source>
</evidence>
<dbReference type="AlphaFoldDB" id="A0A5C5XXZ9"/>
<evidence type="ECO:0000313" key="4">
    <source>
        <dbReference type="EMBL" id="TWT67558.1"/>
    </source>
</evidence>
<dbReference type="Gene3D" id="3.90.245.10">
    <property type="entry name" value="Ribonucleoside hydrolase-like"/>
    <property type="match status" value="1"/>
</dbReference>
<keyword evidence="1" id="KW-0732">Signal</keyword>
<feature type="signal peptide" evidence="1">
    <location>
        <begin position="1"/>
        <end position="24"/>
    </location>
</feature>
<reference evidence="4 5" key="1">
    <citation type="submission" date="2019-02" db="EMBL/GenBank/DDBJ databases">
        <title>Deep-cultivation of Planctomycetes and their phenomic and genomic characterization uncovers novel biology.</title>
        <authorList>
            <person name="Wiegand S."/>
            <person name="Jogler M."/>
            <person name="Boedeker C."/>
            <person name="Pinto D."/>
            <person name="Vollmers J."/>
            <person name="Rivas-Marin E."/>
            <person name="Kohn T."/>
            <person name="Peeters S.H."/>
            <person name="Heuer A."/>
            <person name="Rast P."/>
            <person name="Oberbeckmann S."/>
            <person name="Bunk B."/>
            <person name="Jeske O."/>
            <person name="Meyerdierks A."/>
            <person name="Storesund J.E."/>
            <person name="Kallscheuer N."/>
            <person name="Luecker S."/>
            <person name="Lage O.M."/>
            <person name="Pohl T."/>
            <person name="Merkel B.J."/>
            <person name="Hornburger P."/>
            <person name="Mueller R.-W."/>
            <person name="Bruemmer F."/>
            <person name="Labrenz M."/>
            <person name="Spormann A.M."/>
            <person name="Op Den Camp H."/>
            <person name="Overmann J."/>
            <person name="Amann R."/>
            <person name="Jetten M.S.M."/>
            <person name="Mascher T."/>
            <person name="Medema M.H."/>
            <person name="Devos D.P."/>
            <person name="Kaster A.-K."/>
            <person name="Ovreas L."/>
            <person name="Rohde M."/>
            <person name="Galperin M.Y."/>
            <person name="Jogler C."/>
        </authorList>
    </citation>
    <scope>NUCLEOTIDE SEQUENCE [LARGE SCALE GENOMIC DNA]</scope>
    <source>
        <strain evidence="4 5">CA85</strain>
    </source>
</reference>
<dbReference type="Gene3D" id="2.60.40.10">
    <property type="entry name" value="Immunoglobulins"/>
    <property type="match status" value="1"/>
</dbReference>
<dbReference type="GO" id="GO:0016799">
    <property type="term" value="F:hydrolase activity, hydrolyzing N-glycosyl compounds"/>
    <property type="evidence" value="ECO:0007669"/>
    <property type="project" value="InterPro"/>
</dbReference>
<feature type="domain" description="Cellulose-binding Sde182 C-terminal" evidence="3">
    <location>
        <begin position="380"/>
        <end position="459"/>
    </location>
</feature>
<accession>A0A5C5XXZ9</accession>
<dbReference type="Pfam" id="PF21027">
    <property type="entry name" value="Sde0182_C"/>
    <property type="match status" value="1"/>
</dbReference>
<proteinExistence type="predicted"/>
<evidence type="ECO:0008006" key="6">
    <source>
        <dbReference type="Google" id="ProtNLM"/>
    </source>
</evidence>
<dbReference type="Pfam" id="PF07632">
    <property type="entry name" value="Sde182_NH-like"/>
    <property type="match status" value="1"/>
</dbReference>
<dbReference type="OrthoDB" id="9806238at2"/>
<sequence precursor="true">MNRLSRMIKIMLLCTIAISATAAAEPLKPRIVVLTDVSTWETDDSESLVRLMAHADLLEIEGLVFTTGWSLDETRDDFMDLIHDAVDAYESDLPNLRKRSSQTEHEQDESQQRIGYWPSPEYLRTRTLTGSKKRGAEHVGEGNDSPGSELIIKLVDESDDRPLWVTAWGGGNTLAQAIWRVQQDRSAAELKTFLQKIRVYTITDQDRDQKTPYADSSHQWLRREFEKDLFFIWDECAWKFHNGAGKKNWDQYATHIQGHGNLGKVYPKYKYGVEGDTPAFLHLIPNGLSDPNIPTHGGWGGYSSWGVSADGETRCFTNHSGESKTTCQTLENHLYPATFNNFAARMDWAAGGTGNRNPIVAIGENKTREILTRKAQQGSQVTLDASNSSDPDGDRLTFRWWVSPASGTLNQDVPISNSQSAIATVEIPSGSAGKTIHVICEVTDDGTHNLSAYRRIILEPTK</sequence>
<comment type="caution">
    <text evidence="4">The sequence shown here is derived from an EMBL/GenBank/DDBJ whole genome shotgun (WGS) entry which is preliminary data.</text>
</comment>
<evidence type="ECO:0000256" key="1">
    <source>
        <dbReference type="SAM" id="SignalP"/>
    </source>
</evidence>
<gene>
    <name evidence="4" type="ORF">CA85_24090</name>
</gene>